<evidence type="ECO:0000256" key="4">
    <source>
        <dbReference type="ARBA" id="ARBA00019905"/>
    </source>
</evidence>
<protein>
    <recommendedName>
        <fullName evidence="4 5">Trehalase</fullName>
        <ecNumber evidence="3 5">3.2.1.28</ecNumber>
    </recommendedName>
    <alternativeName>
        <fullName evidence="5">Alpha-trehalose glucohydrolase</fullName>
    </alternativeName>
</protein>
<keyword evidence="9" id="KW-1185">Reference proteome</keyword>
<organism evidence="8 9">
    <name type="scientific">Parthenolecanium corni</name>
    <dbReference type="NCBI Taxonomy" id="536013"/>
    <lineage>
        <taxon>Eukaryota</taxon>
        <taxon>Metazoa</taxon>
        <taxon>Ecdysozoa</taxon>
        <taxon>Arthropoda</taxon>
        <taxon>Hexapoda</taxon>
        <taxon>Insecta</taxon>
        <taxon>Pterygota</taxon>
        <taxon>Neoptera</taxon>
        <taxon>Paraneoptera</taxon>
        <taxon>Hemiptera</taxon>
        <taxon>Sternorrhyncha</taxon>
        <taxon>Coccoidea</taxon>
        <taxon>Coccidae</taxon>
        <taxon>Parthenolecanium</taxon>
    </lineage>
</organism>
<reference evidence="8 9" key="1">
    <citation type="submission" date="2024-03" db="EMBL/GenBank/DDBJ databases">
        <title>Adaptation during the transition from Ophiocordyceps entomopathogen to insect associate is accompanied by gene loss and intensified selection.</title>
        <authorList>
            <person name="Ward C.M."/>
            <person name="Onetto C.A."/>
            <person name="Borneman A.R."/>
        </authorList>
    </citation>
    <scope>NUCLEOTIDE SEQUENCE [LARGE SCALE GENOMIC DNA]</scope>
    <source>
        <strain evidence="8">AWRI1</strain>
        <tissue evidence="8">Single Adult Female</tissue>
    </source>
</reference>
<dbReference type="AlphaFoldDB" id="A0AAN9TPK7"/>
<dbReference type="PANTHER" id="PTHR23403">
    <property type="entry name" value="TREHALASE"/>
    <property type="match status" value="1"/>
</dbReference>
<feature type="compositionally biased region" description="Polar residues" evidence="6">
    <location>
        <begin position="591"/>
        <end position="605"/>
    </location>
</feature>
<keyword evidence="5" id="KW-0378">Hydrolase</keyword>
<dbReference type="EC" id="3.2.1.28" evidence="3 5"/>
<sequence>MFQQIIVFACVFHWSWTVLQVPDPLENHHDCDNKILCYGELLETVQLSGVNDNSEQFVNMKMNDSPDNIMTKFELLKKTEPYLRDKNNELKNFINENFADDNLHPSKLADSEKISDEINQPNFITDKTYRQFYQSINPTWTNLAVKTNERVDPEENSNRYSMLPLPHYFIKTGDSQSFPELWQNYLIVRGLLWNKMFISAKNIILNLANLLATRNSIPLTNRIYAEKRHQLPLLSFMVEDYLQAYLVAENKLDVDFRVEMLPLIEKEFTYWTENAGAEIKKLDGTYYSLYKYKTNGREPRPEKYKEDYNLANNLPSNEEKIRFYSAVRALDKTAFGYSSRFLQNREYPEVRSNLEVDRLVPVELNSVLQRCSSILSHWYDQSGKPELRDQYLKISNDIQYGIDEILWSKEHKIWLDLDTQTGQHVNSFYVTNLIPLFTLSYDKEKKDLVPNVINYLIKEKIIAADKSSFKFNYFAIPTSNNYEFREIADKPYGSVFWNILIIDGLRQTEHKEAETIAQNIAAALVKTVYNEHETHGTLIDGRIKEDEVQKLNKESASTLGGFITLLRWYGEELKYAADDTPTEIGAKSDENMSSAINESDMSISINEPDVLDGKRKITSPARSEDNSESTTKRKKTEEDIS</sequence>
<accession>A0AAN9TPK7</accession>
<evidence type="ECO:0000256" key="5">
    <source>
        <dbReference type="RuleBase" id="RU361180"/>
    </source>
</evidence>
<dbReference type="InterPro" id="IPR008928">
    <property type="entry name" value="6-hairpin_glycosidase_sf"/>
</dbReference>
<comment type="catalytic activity">
    <reaction evidence="1 5">
        <text>alpha,alpha-trehalose + H2O = alpha-D-glucose + beta-D-glucose</text>
        <dbReference type="Rhea" id="RHEA:32675"/>
        <dbReference type="ChEBI" id="CHEBI:15377"/>
        <dbReference type="ChEBI" id="CHEBI:15903"/>
        <dbReference type="ChEBI" id="CHEBI:16551"/>
        <dbReference type="ChEBI" id="CHEBI:17925"/>
        <dbReference type="EC" id="3.2.1.28"/>
    </reaction>
</comment>
<evidence type="ECO:0000256" key="1">
    <source>
        <dbReference type="ARBA" id="ARBA00001576"/>
    </source>
</evidence>
<evidence type="ECO:0000256" key="6">
    <source>
        <dbReference type="SAM" id="MobiDB-lite"/>
    </source>
</evidence>
<feature type="region of interest" description="Disordered" evidence="6">
    <location>
        <begin position="581"/>
        <end position="641"/>
    </location>
</feature>
<dbReference type="Proteomes" id="UP001367676">
    <property type="component" value="Unassembled WGS sequence"/>
</dbReference>
<dbReference type="GO" id="GO:0004555">
    <property type="term" value="F:alpha,alpha-trehalase activity"/>
    <property type="evidence" value="ECO:0007669"/>
    <property type="project" value="UniProtKB-EC"/>
</dbReference>
<dbReference type="Pfam" id="PF01204">
    <property type="entry name" value="Trehalase"/>
    <property type="match status" value="1"/>
</dbReference>
<comment type="caution">
    <text evidence="8">The sequence shown here is derived from an EMBL/GenBank/DDBJ whole genome shotgun (WGS) entry which is preliminary data.</text>
</comment>
<gene>
    <name evidence="8" type="ORF">V9T40_009297</name>
</gene>
<keyword evidence="7" id="KW-0732">Signal</keyword>
<keyword evidence="5" id="KW-0326">Glycosidase</keyword>
<evidence type="ECO:0000256" key="3">
    <source>
        <dbReference type="ARBA" id="ARBA00012757"/>
    </source>
</evidence>
<dbReference type="Gene3D" id="1.50.10.10">
    <property type="match status" value="1"/>
</dbReference>
<evidence type="ECO:0000256" key="2">
    <source>
        <dbReference type="ARBA" id="ARBA00005615"/>
    </source>
</evidence>
<dbReference type="PANTHER" id="PTHR23403:SF1">
    <property type="entry name" value="TREHALASE"/>
    <property type="match status" value="1"/>
</dbReference>
<dbReference type="EMBL" id="JBBCAQ010000010">
    <property type="protein sequence ID" value="KAK7601856.1"/>
    <property type="molecule type" value="Genomic_DNA"/>
</dbReference>
<evidence type="ECO:0000313" key="9">
    <source>
        <dbReference type="Proteomes" id="UP001367676"/>
    </source>
</evidence>
<proteinExistence type="inferred from homology"/>
<dbReference type="PRINTS" id="PR00744">
    <property type="entry name" value="GLHYDRLASE37"/>
</dbReference>
<feature type="chain" id="PRO_5042892417" description="Trehalase" evidence="7">
    <location>
        <begin position="21"/>
        <end position="641"/>
    </location>
</feature>
<dbReference type="InterPro" id="IPR001661">
    <property type="entry name" value="Glyco_hydro_37"/>
</dbReference>
<name>A0AAN9TPK7_9HEMI</name>
<dbReference type="GO" id="GO:0005993">
    <property type="term" value="P:trehalose catabolic process"/>
    <property type="evidence" value="ECO:0007669"/>
    <property type="project" value="TreeGrafter"/>
</dbReference>
<dbReference type="InterPro" id="IPR012341">
    <property type="entry name" value="6hp_glycosidase-like_sf"/>
</dbReference>
<feature type="signal peptide" evidence="7">
    <location>
        <begin position="1"/>
        <end position="20"/>
    </location>
</feature>
<dbReference type="SUPFAM" id="SSF48208">
    <property type="entry name" value="Six-hairpin glycosidases"/>
    <property type="match status" value="1"/>
</dbReference>
<evidence type="ECO:0000313" key="8">
    <source>
        <dbReference type="EMBL" id="KAK7601856.1"/>
    </source>
</evidence>
<comment type="similarity">
    <text evidence="2 5">Belongs to the glycosyl hydrolase 37 family.</text>
</comment>
<evidence type="ECO:0000256" key="7">
    <source>
        <dbReference type="SAM" id="SignalP"/>
    </source>
</evidence>